<organism evidence="9">
    <name type="scientific">uncultured Thermomicrobiales bacterium</name>
    <dbReference type="NCBI Taxonomy" id="1645740"/>
    <lineage>
        <taxon>Bacteria</taxon>
        <taxon>Pseudomonadati</taxon>
        <taxon>Thermomicrobiota</taxon>
        <taxon>Thermomicrobia</taxon>
        <taxon>Thermomicrobiales</taxon>
        <taxon>environmental samples</taxon>
    </lineage>
</organism>
<evidence type="ECO:0000256" key="8">
    <source>
        <dbReference type="SAM" id="MobiDB-lite"/>
    </source>
</evidence>
<dbReference type="PANTHER" id="PTHR30589:SF0">
    <property type="entry name" value="PHOSPHATIDYLGLYCEROL--PROLIPOPROTEIN DIACYLGLYCERYL TRANSFERASE"/>
    <property type="match status" value="1"/>
</dbReference>
<dbReference type="HAMAP" id="MF_01147">
    <property type="entry name" value="Lgt"/>
    <property type="match status" value="1"/>
</dbReference>
<comment type="pathway">
    <text evidence="7">Protein modification; lipoprotein biosynthesis (diacylglyceryl transfer).</text>
</comment>
<feature type="transmembrane region" description="Helical" evidence="7">
    <location>
        <begin position="48"/>
        <end position="71"/>
    </location>
</feature>
<keyword evidence="3 7" id="KW-0808">Transferase</keyword>
<evidence type="ECO:0000256" key="1">
    <source>
        <dbReference type="ARBA" id="ARBA00007150"/>
    </source>
</evidence>
<dbReference type="Pfam" id="PF01790">
    <property type="entry name" value="LGT"/>
    <property type="match status" value="1"/>
</dbReference>
<name>A0A6J4UXT8_9BACT</name>
<gene>
    <name evidence="7" type="primary">lgt</name>
    <name evidence="9" type="ORF">AVDCRST_MAG70-1852</name>
</gene>
<dbReference type="UniPathway" id="UPA00664"/>
<evidence type="ECO:0000256" key="5">
    <source>
        <dbReference type="ARBA" id="ARBA00022989"/>
    </source>
</evidence>
<keyword evidence="4 7" id="KW-0812">Transmembrane</keyword>
<dbReference type="GO" id="GO:0005886">
    <property type="term" value="C:plasma membrane"/>
    <property type="evidence" value="ECO:0007669"/>
    <property type="project" value="UniProtKB-SubCell"/>
</dbReference>
<dbReference type="InterPro" id="IPR001640">
    <property type="entry name" value="Lgt"/>
</dbReference>
<keyword evidence="9" id="KW-0449">Lipoprotein</keyword>
<dbReference type="EMBL" id="CADCWH010000295">
    <property type="protein sequence ID" value="CAA9563488.1"/>
    <property type="molecule type" value="Genomic_DNA"/>
</dbReference>
<comment type="catalytic activity">
    <reaction evidence="7">
        <text>L-cysteinyl-[prolipoprotein] + a 1,2-diacyl-sn-glycero-3-phospho-(1'-sn-glycerol) = an S-1,2-diacyl-sn-glyceryl-L-cysteinyl-[prolipoprotein] + sn-glycerol 1-phosphate + H(+)</text>
        <dbReference type="Rhea" id="RHEA:56712"/>
        <dbReference type="Rhea" id="RHEA-COMP:14679"/>
        <dbReference type="Rhea" id="RHEA-COMP:14680"/>
        <dbReference type="ChEBI" id="CHEBI:15378"/>
        <dbReference type="ChEBI" id="CHEBI:29950"/>
        <dbReference type="ChEBI" id="CHEBI:57685"/>
        <dbReference type="ChEBI" id="CHEBI:64716"/>
        <dbReference type="ChEBI" id="CHEBI:140658"/>
        <dbReference type="EC" id="2.5.1.145"/>
    </reaction>
</comment>
<protein>
    <recommendedName>
        <fullName evidence="7">Phosphatidylglycerol--prolipoprotein diacylglyceryl transferase</fullName>
        <ecNumber evidence="7">2.5.1.145</ecNumber>
    </recommendedName>
</protein>
<reference evidence="9" key="1">
    <citation type="submission" date="2020-02" db="EMBL/GenBank/DDBJ databases">
        <authorList>
            <person name="Meier V. D."/>
        </authorList>
    </citation>
    <scope>NUCLEOTIDE SEQUENCE</scope>
    <source>
        <strain evidence="9">AVDCRST_MAG70</strain>
    </source>
</reference>
<keyword evidence="2 7" id="KW-1003">Cell membrane</keyword>
<dbReference type="NCBIfam" id="TIGR00544">
    <property type="entry name" value="lgt"/>
    <property type="match status" value="1"/>
</dbReference>
<feature type="binding site" evidence="7">
    <location>
        <position position="134"/>
    </location>
    <ligand>
        <name>a 1,2-diacyl-sn-glycero-3-phospho-(1'-sn-glycerol)</name>
        <dbReference type="ChEBI" id="CHEBI:64716"/>
    </ligand>
</feature>
<accession>A0A6J4UXT8</accession>
<comment type="subcellular location">
    <subcellularLocation>
        <location evidence="7">Cell membrane</location>
        <topology evidence="7">Multi-pass membrane protein</topology>
    </subcellularLocation>
</comment>
<comment type="similarity">
    <text evidence="1 7">Belongs to the Lgt family.</text>
</comment>
<evidence type="ECO:0000256" key="2">
    <source>
        <dbReference type="ARBA" id="ARBA00022475"/>
    </source>
</evidence>
<feature type="transmembrane region" description="Helical" evidence="7">
    <location>
        <begin position="208"/>
        <end position="225"/>
    </location>
</feature>
<evidence type="ECO:0000256" key="7">
    <source>
        <dbReference type="HAMAP-Rule" id="MF_01147"/>
    </source>
</evidence>
<evidence type="ECO:0000256" key="3">
    <source>
        <dbReference type="ARBA" id="ARBA00022679"/>
    </source>
</evidence>
<evidence type="ECO:0000256" key="4">
    <source>
        <dbReference type="ARBA" id="ARBA00022692"/>
    </source>
</evidence>
<feature type="transmembrane region" description="Helical" evidence="7">
    <location>
        <begin position="17"/>
        <end position="36"/>
    </location>
</feature>
<proteinExistence type="inferred from homology"/>
<dbReference type="PANTHER" id="PTHR30589">
    <property type="entry name" value="PROLIPOPROTEIN DIACYLGLYCERYL TRANSFERASE"/>
    <property type="match status" value="1"/>
</dbReference>
<dbReference type="GO" id="GO:0008961">
    <property type="term" value="F:phosphatidylglycerol-prolipoprotein diacylglyceryl transferase activity"/>
    <property type="evidence" value="ECO:0007669"/>
    <property type="project" value="UniProtKB-UniRule"/>
</dbReference>
<evidence type="ECO:0000256" key="6">
    <source>
        <dbReference type="ARBA" id="ARBA00023136"/>
    </source>
</evidence>
<dbReference type="PROSITE" id="PS01311">
    <property type="entry name" value="LGT"/>
    <property type="match status" value="1"/>
</dbReference>
<comment type="function">
    <text evidence="7">Catalyzes the transfer of the diacylglyceryl group from phosphatidylglycerol to the sulfhydryl group of the N-terminal cysteine of a prolipoprotein, the first step in the formation of mature lipoproteins.</text>
</comment>
<dbReference type="AlphaFoldDB" id="A0A6J4UXT8"/>
<feature type="region of interest" description="Disordered" evidence="8">
    <location>
        <begin position="287"/>
        <end position="329"/>
    </location>
</feature>
<dbReference type="GO" id="GO:0042158">
    <property type="term" value="P:lipoprotein biosynthetic process"/>
    <property type="evidence" value="ECO:0007669"/>
    <property type="project" value="UniProtKB-UniRule"/>
</dbReference>
<evidence type="ECO:0000313" key="9">
    <source>
        <dbReference type="EMBL" id="CAA9563488.1"/>
    </source>
</evidence>
<dbReference type="EC" id="2.5.1.145" evidence="7"/>
<keyword evidence="6 7" id="KW-0472">Membrane</keyword>
<feature type="transmembrane region" description="Helical" evidence="7">
    <location>
        <begin position="237"/>
        <end position="255"/>
    </location>
</feature>
<feature type="transmembrane region" description="Helical" evidence="7">
    <location>
        <begin position="91"/>
        <end position="108"/>
    </location>
</feature>
<sequence length="329" mass="35447">MPTLSDPVAFELLGLTIRWYALFILAGIAAAIWLIGKLAARRGFDPDFLLDIAPWVVVGSIAGARLTYVLLKWDYYGDHLGQAINLRLGGLSIHGATITGIVLVIWFCRRREQHFLAWADPMIAGLALGQAIGRWGNWANQEAFGTPTDLPWAVTIDPARRPAAYAGEATFHPTFLYESIFNLGNAALLAWVTLRIGRGRPFRAGDALWVYLITYGVGRFAIESIRTDSVYLGPYPGAYWASAAFIVVGVVVLLWRHRPGAAGSESGAGMPGDAAVAVTAAAPPCRDESHLSAATTSLPTPETMGARMTGPLPGGKGTDPHGQTRRVRR</sequence>
<keyword evidence="5 7" id="KW-1133">Transmembrane helix</keyword>